<evidence type="ECO:0000256" key="1">
    <source>
        <dbReference type="ARBA" id="ARBA00004651"/>
    </source>
</evidence>
<keyword evidence="3 7" id="KW-0812">Transmembrane</keyword>
<reference evidence="10 11" key="1">
    <citation type="journal article" date="2016" name="Environ. Microbiol.">
        <title>New Methyloceanibacter diversity from North Sea sediments includes methanotroph containing solely the soluble methane monooxygenase.</title>
        <authorList>
            <person name="Vekeman B."/>
            <person name="Kerckhof F.M."/>
            <person name="Cremers G."/>
            <person name="de Vos P."/>
            <person name="Vandamme P."/>
            <person name="Boon N."/>
            <person name="Op den Camp H.J."/>
            <person name="Heylen K."/>
        </authorList>
    </citation>
    <scope>NUCLEOTIDE SEQUENCE [LARGE SCALE GENOMIC DNA]</scope>
    <source>
        <strain evidence="10 11">R-67175</strain>
    </source>
</reference>
<dbReference type="InterPro" id="IPR025857">
    <property type="entry name" value="MacB_PCD"/>
</dbReference>
<evidence type="ECO:0000256" key="3">
    <source>
        <dbReference type="ARBA" id="ARBA00022692"/>
    </source>
</evidence>
<evidence type="ECO:0000256" key="2">
    <source>
        <dbReference type="ARBA" id="ARBA00022475"/>
    </source>
</evidence>
<dbReference type="InterPro" id="IPR050250">
    <property type="entry name" value="Macrolide_Exporter_MacB"/>
</dbReference>
<name>A0A1E3VL98_9HYPH</name>
<comment type="subcellular location">
    <subcellularLocation>
        <location evidence="1">Cell membrane</location>
        <topology evidence="1">Multi-pass membrane protein</topology>
    </subcellularLocation>
</comment>
<accession>A0A1E3VL98</accession>
<dbReference type="Pfam" id="PF12704">
    <property type="entry name" value="MacB_PCD"/>
    <property type="match status" value="1"/>
</dbReference>
<dbReference type="InterPro" id="IPR003838">
    <property type="entry name" value="ABC3_permease_C"/>
</dbReference>
<dbReference type="RefSeq" id="WP_069442902.1">
    <property type="nucleotide sequence ID" value="NZ_LPWF01000037.1"/>
</dbReference>
<evidence type="ECO:0000313" key="10">
    <source>
        <dbReference type="EMBL" id="ODR93726.1"/>
    </source>
</evidence>
<evidence type="ECO:0000259" key="9">
    <source>
        <dbReference type="Pfam" id="PF12704"/>
    </source>
</evidence>
<evidence type="ECO:0000256" key="5">
    <source>
        <dbReference type="ARBA" id="ARBA00023136"/>
    </source>
</evidence>
<sequence>MAFAVGSFITLYGLSRSVHENVERSFDEHGTDLTVKRRGIAEPFGGTIPQEIIPEIKKIPGVEDVAGQLLTFAATDNDDNVLAVGWSPDSFYWTGAPLKAGRIPKPDETKVALVGSEIARTMGKTVGDDITLLGEKFKIVGLTDYHSIINRNQVIVKLEDLQELTFRTGAVTFLSIKLENPGDQAEADRVSQAVEALDKLTVSPSEGMLRNDSLFGLLTAVSSAMAWVALFMGVLMVLNTLLMAVLERTREIGILSALGWSKERIMLALVIEGFILSAVGSVVGILLGVAGSKFLSSIPSIGRYVAVEPTIPLIAITAIAAVVLGVLGSFYPAWVATRASPAEALERA</sequence>
<keyword evidence="4 7" id="KW-1133">Transmembrane helix</keyword>
<dbReference type="GO" id="GO:0022857">
    <property type="term" value="F:transmembrane transporter activity"/>
    <property type="evidence" value="ECO:0007669"/>
    <property type="project" value="TreeGrafter"/>
</dbReference>
<feature type="domain" description="ABC3 transporter permease C-terminal" evidence="8">
    <location>
        <begin position="224"/>
        <end position="341"/>
    </location>
</feature>
<protein>
    <recommendedName>
        <fullName evidence="12">ABC transporter permease</fullName>
    </recommendedName>
</protein>
<gene>
    <name evidence="10" type="ORF">AUC69_03930</name>
</gene>
<evidence type="ECO:0000313" key="11">
    <source>
        <dbReference type="Proteomes" id="UP000094472"/>
    </source>
</evidence>
<evidence type="ECO:0008006" key="12">
    <source>
        <dbReference type="Google" id="ProtNLM"/>
    </source>
</evidence>
<feature type="transmembrane region" description="Helical" evidence="7">
    <location>
        <begin position="224"/>
        <end position="246"/>
    </location>
</feature>
<evidence type="ECO:0000256" key="6">
    <source>
        <dbReference type="ARBA" id="ARBA00038076"/>
    </source>
</evidence>
<proteinExistence type="inferred from homology"/>
<evidence type="ECO:0000256" key="7">
    <source>
        <dbReference type="SAM" id="Phobius"/>
    </source>
</evidence>
<dbReference type="GO" id="GO:0005886">
    <property type="term" value="C:plasma membrane"/>
    <property type="evidence" value="ECO:0007669"/>
    <property type="project" value="UniProtKB-SubCell"/>
</dbReference>
<keyword evidence="5 7" id="KW-0472">Membrane</keyword>
<feature type="transmembrane region" description="Helical" evidence="7">
    <location>
        <begin position="267"/>
        <end position="290"/>
    </location>
</feature>
<dbReference type="EMBL" id="LPWF01000037">
    <property type="protein sequence ID" value="ODR93726.1"/>
    <property type="molecule type" value="Genomic_DNA"/>
</dbReference>
<keyword evidence="2" id="KW-1003">Cell membrane</keyword>
<dbReference type="Pfam" id="PF02687">
    <property type="entry name" value="FtsX"/>
    <property type="match status" value="1"/>
</dbReference>
<dbReference type="Proteomes" id="UP000094472">
    <property type="component" value="Unassembled WGS sequence"/>
</dbReference>
<comment type="caution">
    <text evidence="10">The sequence shown here is derived from an EMBL/GenBank/DDBJ whole genome shotgun (WGS) entry which is preliminary data.</text>
</comment>
<organism evidence="10 11">
    <name type="scientific">Methyloceanibacter superfactus</name>
    <dbReference type="NCBI Taxonomy" id="1774969"/>
    <lineage>
        <taxon>Bacteria</taxon>
        <taxon>Pseudomonadati</taxon>
        <taxon>Pseudomonadota</taxon>
        <taxon>Alphaproteobacteria</taxon>
        <taxon>Hyphomicrobiales</taxon>
        <taxon>Hyphomicrobiaceae</taxon>
        <taxon>Methyloceanibacter</taxon>
    </lineage>
</organism>
<keyword evidence="11" id="KW-1185">Reference proteome</keyword>
<evidence type="ECO:0000259" key="8">
    <source>
        <dbReference type="Pfam" id="PF02687"/>
    </source>
</evidence>
<comment type="similarity">
    <text evidence="6">Belongs to the ABC-4 integral membrane protein family.</text>
</comment>
<feature type="domain" description="MacB-like periplasmic core" evidence="9">
    <location>
        <begin position="1"/>
        <end position="188"/>
    </location>
</feature>
<feature type="transmembrane region" description="Helical" evidence="7">
    <location>
        <begin position="310"/>
        <end position="331"/>
    </location>
</feature>
<dbReference type="STRING" id="1774969.AUC69_03930"/>
<evidence type="ECO:0000256" key="4">
    <source>
        <dbReference type="ARBA" id="ARBA00022989"/>
    </source>
</evidence>
<dbReference type="PANTHER" id="PTHR30572">
    <property type="entry name" value="MEMBRANE COMPONENT OF TRANSPORTER-RELATED"/>
    <property type="match status" value="1"/>
</dbReference>
<dbReference type="AlphaFoldDB" id="A0A1E3VL98"/>
<dbReference type="PANTHER" id="PTHR30572:SF4">
    <property type="entry name" value="ABC TRANSPORTER PERMEASE YTRF"/>
    <property type="match status" value="1"/>
</dbReference>